<comment type="caution">
    <text evidence="2">The sequence shown here is derived from an EMBL/GenBank/DDBJ whole genome shotgun (WGS) entry which is preliminary data.</text>
</comment>
<evidence type="ECO:0000313" key="2">
    <source>
        <dbReference type="EMBL" id="TXS88945.1"/>
    </source>
</evidence>
<evidence type="ECO:0000313" key="3">
    <source>
        <dbReference type="Proteomes" id="UP000321933"/>
    </source>
</evidence>
<dbReference type="PROSITE" id="PS51257">
    <property type="entry name" value="PROKAR_LIPOPROTEIN"/>
    <property type="match status" value="1"/>
</dbReference>
<dbReference type="Proteomes" id="UP000321933">
    <property type="component" value="Unassembled WGS sequence"/>
</dbReference>
<organism evidence="2 3">
    <name type="scientific">Parahaliea aestuarii</name>
    <dbReference type="NCBI Taxonomy" id="1852021"/>
    <lineage>
        <taxon>Bacteria</taxon>
        <taxon>Pseudomonadati</taxon>
        <taxon>Pseudomonadota</taxon>
        <taxon>Gammaproteobacteria</taxon>
        <taxon>Cellvibrionales</taxon>
        <taxon>Halieaceae</taxon>
        <taxon>Parahaliea</taxon>
    </lineage>
</organism>
<keyword evidence="3" id="KW-1185">Reference proteome</keyword>
<dbReference type="OrthoDB" id="7059970at2"/>
<feature type="signal peptide" evidence="1">
    <location>
        <begin position="1"/>
        <end position="20"/>
    </location>
</feature>
<gene>
    <name evidence="2" type="ORF">FVW59_19335</name>
</gene>
<reference evidence="2 3" key="1">
    <citation type="submission" date="2019-08" db="EMBL/GenBank/DDBJ databases">
        <title>Parahaliea maris sp. nov., isolated from the surface seawater.</title>
        <authorList>
            <person name="Liu Y."/>
        </authorList>
    </citation>
    <scope>NUCLEOTIDE SEQUENCE [LARGE SCALE GENOMIC DNA]</scope>
    <source>
        <strain evidence="2 3">S2-26</strain>
    </source>
</reference>
<name>A0A5C8ZL47_9GAMM</name>
<dbReference type="EMBL" id="VRYZ01000013">
    <property type="protein sequence ID" value="TXS88945.1"/>
    <property type="molecule type" value="Genomic_DNA"/>
</dbReference>
<dbReference type="AlphaFoldDB" id="A0A5C8ZL47"/>
<evidence type="ECO:0000256" key="1">
    <source>
        <dbReference type="SAM" id="SignalP"/>
    </source>
</evidence>
<proteinExistence type="predicted"/>
<dbReference type="RefSeq" id="WP_148066030.1">
    <property type="nucleotide sequence ID" value="NZ_VRYZ01000013.1"/>
</dbReference>
<feature type="chain" id="PRO_5022710947" description="DUF3015 domain-containing protein" evidence="1">
    <location>
        <begin position="21"/>
        <end position="130"/>
    </location>
</feature>
<keyword evidence="1" id="KW-0732">Signal</keyword>
<accession>A0A5C8ZL47</accession>
<protein>
    <recommendedName>
        <fullName evidence="4">DUF3015 domain-containing protein</fullName>
    </recommendedName>
</protein>
<evidence type="ECO:0008006" key="4">
    <source>
        <dbReference type="Google" id="ProtNLM"/>
    </source>
</evidence>
<sequence length="130" mass="14827">MNKFYIIALCCLLFSCTKSAEKITSTTVSVYLNESNCTMYEKIMAGSLAKHQIIILEAAPVFSLYQSRKADENILRFFVEKYQKQDGILSEEDKNELANLQSSHISWANMTKEAQDFTYNLVFNGCQPKS</sequence>